<dbReference type="EMBL" id="MG011691">
    <property type="protein sequence ID" value="AVK76858.1"/>
    <property type="molecule type" value="Genomic_DNA"/>
</dbReference>
<feature type="compositionally biased region" description="Polar residues" evidence="1">
    <location>
        <begin position="124"/>
        <end position="140"/>
    </location>
</feature>
<feature type="compositionally biased region" description="Polar residues" evidence="1">
    <location>
        <begin position="328"/>
        <end position="345"/>
    </location>
</feature>
<proteinExistence type="predicted"/>
<dbReference type="Proteomes" id="UP000249758">
    <property type="component" value="Segment"/>
</dbReference>
<dbReference type="GeneID" id="36841313"/>
<evidence type="ECO:0000256" key="1">
    <source>
        <dbReference type="SAM" id="MobiDB-lite"/>
    </source>
</evidence>
<organism evidence="2">
    <name type="scientific">Pandoravirus macleodensis</name>
    <dbReference type="NCBI Taxonomy" id="2107707"/>
    <lineage>
        <taxon>Viruses</taxon>
        <taxon>Pandoravirus</taxon>
    </lineage>
</organism>
<accession>A0A2U7UEG2</accession>
<sequence length="617" mass="66043">MQRDLYLPRLVADIDDEPPLAALVDPAYGAEHVYFVRGGAVDEPTFARLVPPARRVAILNMATGVSVVYDVSELVDLIEDVDEDDEYDGYGEPQWIVTQPAPRVEISDDDQGRILERAREAAVTQPSTSVPEPDITTSVIDPTPRCEILPRGSDYNEVYDFTDFDVGRDEFERDVPPSRRAVIRSGTSTTAYDAEQLVRAAKGVIGNSRRIPSSRTYVLSTRTGSCTLDRNGYVDLLQRASAADVVQEPLSTETAVPREPERVPQPAPQVAPTQQQQPPARQSQQAVASAASAAASMRRAARAESATAPTVPFEQLTLRQPRLASVMAPTTRQRPTAAPQATSVSRMGPSLGRYAPLAPMARTAGAESLGGVRAPRPLAVAGPSTVAASGPINQRIHDAVGRARDGALVRFLGSPDFIQTMSASLAIDILANALVQDFVARQASGDSDSALPIALASLGVRSYSVPALSEALDAALLDALGQADALGLVGVLTRAGFAPSDNAIIRSVVYRLSMPRRDTETAMRILEQVPMSDLLNYRRVLAAAARLGVLPVARYVVESILRDTPLGANDALALANIAAGANQHSIESLFLSLAQPASPVPVSADYREREREYRGTF</sequence>
<feature type="region of interest" description="Disordered" evidence="1">
    <location>
        <begin position="246"/>
        <end position="293"/>
    </location>
</feature>
<name>A0A2U7UEG2_9VIRU</name>
<gene>
    <name evidence="2" type="ORF">pmac_cds_170</name>
</gene>
<dbReference type="RefSeq" id="YP_009480854.1">
    <property type="nucleotide sequence ID" value="NC_037665.1"/>
</dbReference>
<feature type="region of interest" description="Disordered" evidence="1">
    <location>
        <begin position="122"/>
        <end position="141"/>
    </location>
</feature>
<evidence type="ECO:0000313" key="2">
    <source>
        <dbReference type="EMBL" id="AVK76858.1"/>
    </source>
</evidence>
<reference evidence="2" key="1">
    <citation type="journal article" date="2018" name="Nat. Commun.">
        <title>Diversity and evolution of the emerging Pandoraviridae family.</title>
        <authorList>
            <person name="Legendre M."/>
            <person name="Fabre E."/>
            <person name="Poirot O."/>
            <person name="Jeudy S."/>
            <person name="Lartigue A."/>
            <person name="Alempic J.M."/>
            <person name="Beucher L."/>
            <person name="Philippe N."/>
            <person name="Bertaux L."/>
            <person name="Christo-Foroux E."/>
            <person name="Labadie K."/>
            <person name="Coute Y."/>
            <person name="Abergel C."/>
            <person name="Claverie J.M."/>
        </authorList>
    </citation>
    <scope>NUCLEOTIDE SEQUENCE [LARGE SCALE GENOMIC DNA]</scope>
    <source>
        <strain evidence="2">Macleodensis</strain>
    </source>
</reference>
<dbReference type="KEGG" id="vg:36841313"/>
<feature type="region of interest" description="Disordered" evidence="1">
    <location>
        <begin position="325"/>
        <end position="350"/>
    </location>
</feature>
<feature type="compositionally biased region" description="Low complexity" evidence="1">
    <location>
        <begin position="270"/>
        <end position="293"/>
    </location>
</feature>
<protein>
    <submittedName>
        <fullName evidence="2">Uncharacterized protein</fullName>
    </submittedName>
</protein>